<accession>A0ABQ2J289</accession>
<evidence type="ECO:0000256" key="1">
    <source>
        <dbReference type="SAM" id="MobiDB-lite"/>
    </source>
</evidence>
<reference evidence="3" key="1">
    <citation type="journal article" date="2019" name="Int. J. Syst. Evol. Microbiol.">
        <title>The Global Catalogue of Microorganisms (GCM) 10K type strain sequencing project: providing services to taxonomists for standard genome sequencing and annotation.</title>
        <authorList>
            <consortium name="The Broad Institute Genomics Platform"/>
            <consortium name="The Broad Institute Genome Sequencing Center for Infectious Disease"/>
            <person name="Wu L."/>
            <person name="Ma J."/>
        </authorList>
    </citation>
    <scope>NUCLEOTIDE SEQUENCE [LARGE SCALE GENOMIC DNA]</scope>
    <source>
        <strain evidence="3">CGMCC 4.7323</strain>
    </source>
</reference>
<evidence type="ECO:0000313" key="2">
    <source>
        <dbReference type="EMBL" id="GGN36155.1"/>
    </source>
</evidence>
<proteinExistence type="predicted"/>
<feature type="compositionally biased region" description="Low complexity" evidence="1">
    <location>
        <begin position="65"/>
        <end position="78"/>
    </location>
</feature>
<protein>
    <submittedName>
        <fullName evidence="2">Uncharacterized protein</fullName>
    </submittedName>
</protein>
<comment type="caution">
    <text evidence="2">The sequence shown here is derived from an EMBL/GenBank/DDBJ whole genome shotgun (WGS) entry which is preliminary data.</text>
</comment>
<dbReference type="EMBL" id="BMND01000003">
    <property type="protein sequence ID" value="GGN36155.1"/>
    <property type="molecule type" value="Genomic_DNA"/>
</dbReference>
<name>A0ABQ2J289_9ACTN</name>
<gene>
    <name evidence="2" type="ORF">GCM10012285_09690</name>
</gene>
<feature type="region of interest" description="Disordered" evidence="1">
    <location>
        <begin position="65"/>
        <end position="108"/>
    </location>
</feature>
<keyword evidence="3" id="KW-1185">Reference proteome</keyword>
<feature type="compositionally biased region" description="Basic and acidic residues" evidence="1">
    <location>
        <begin position="95"/>
        <end position="108"/>
    </location>
</feature>
<evidence type="ECO:0000313" key="3">
    <source>
        <dbReference type="Proteomes" id="UP000600080"/>
    </source>
</evidence>
<dbReference type="Proteomes" id="UP000600080">
    <property type="component" value="Unassembled WGS sequence"/>
</dbReference>
<organism evidence="2 3">
    <name type="scientific">Streptomyces kronopolitis</name>
    <dbReference type="NCBI Taxonomy" id="1612435"/>
    <lineage>
        <taxon>Bacteria</taxon>
        <taxon>Bacillati</taxon>
        <taxon>Actinomycetota</taxon>
        <taxon>Actinomycetes</taxon>
        <taxon>Kitasatosporales</taxon>
        <taxon>Streptomycetaceae</taxon>
        <taxon>Streptomyces</taxon>
    </lineage>
</organism>
<sequence length="157" mass="16652">MASAVTPAAMASCTIRTWENTFRGQPRCGRRNLEVADPWFGWSRRSPDACGTPWGALLVGEESVSAAGSGAGPEGSVALGRGTESSFSPIRTNSKRVDGRAGNPHSDEFGACSHRDADVASVDRVPIMGWRGTRLRLVRGVIHRPVGCGTCALSLER</sequence>
<feature type="compositionally biased region" description="Polar residues" evidence="1">
    <location>
        <begin position="83"/>
        <end position="92"/>
    </location>
</feature>